<sequence>MKKSMRLLLALLTGVLLVVGLSGCKSNDLSLGLTKTTVSSDDSGNATAKGTVKGDGVLYINGQKATSQPKNGKFSTDFMVNKAYQDNKVTVKYEDSKAKKSVSKKLTVKANAHAKKIHEKEQKHTDEVNNTWKQLKDSDSSSSAK</sequence>
<evidence type="ECO:0000256" key="1">
    <source>
        <dbReference type="SAM" id="MobiDB-lite"/>
    </source>
</evidence>
<feature type="region of interest" description="Disordered" evidence="1">
    <location>
        <begin position="104"/>
        <end position="145"/>
    </location>
</feature>
<accession>A0A0R2FLM3</accession>
<evidence type="ECO:0000313" key="3">
    <source>
        <dbReference type="Proteomes" id="UP000050865"/>
    </source>
</evidence>
<evidence type="ECO:0000313" key="2">
    <source>
        <dbReference type="EMBL" id="KRN25325.1"/>
    </source>
</evidence>
<protein>
    <recommendedName>
        <fullName evidence="4">Lipoprotein</fullName>
    </recommendedName>
</protein>
<proteinExistence type="predicted"/>
<feature type="compositionally biased region" description="Basic residues" evidence="1">
    <location>
        <begin position="104"/>
        <end position="117"/>
    </location>
</feature>
<name>A0A0R2FLM3_9LACO</name>
<keyword evidence="3" id="KW-1185">Reference proteome</keyword>
<gene>
    <name evidence="2" type="ORF">FC75_GL000687</name>
</gene>
<dbReference type="Proteomes" id="UP000050865">
    <property type="component" value="Unassembled WGS sequence"/>
</dbReference>
<dbReference type="OrthoDB" id="2299994at2"/>
<dbReference type="PATRIC" id="fig|1423730.4.peg.718"/>
<dbReference type="RefSeq" id="WP_054663546.1">
    <property type="nucleotide sequence ID" value="NZ_AYZJ01000014.1"/>
</dbReference>
<feature type="compositionally biased region" description="Basic and acidic residues" evidence="1">
    <location>
        <begin position="118"/>
        <end position="127"/>
    </location>
</feature>
<comment type="caution">
    <text evidence="2">The sequence shown here is derived from an EMBL/GenBank/DDBJ whole genome shotgun (WGS) entry which is preliminary data.</text>
</comment>
<dbReference type="AlphaFoldDB" id="A0A0R2FLM3"/>
<organism evidence="2 3">
    <name type="scientific">Lacticaseibacillus camelliae DSM 22697 = JCM 13995</name>
    <dbReference type="NCBI Taxonomy" id="1423730"/>
    <lineage>
        <taxon>Bacteria</taxon>
        <taxon>Bacillati</taxon>
        <taxon>Bacillota</taxon>
        <taxon>Bacilli</taxon>
        <taxon>Lactobacillales</taxon>
        <taxon>Lactobacillaceae</taxon>
        <taxon>Lacticaseibacillus</taxon>
    </lineage>
</organism>
<dbReference type="PROSITE" id="PS51257">
    <property type="entry name" value="PROKAR_LIPOPROTEIN"/>
    <property type="match status" value="1"/>
</dbReference>
<evidence type="ECO:0008006" key="4">
    <source>
        <dbReference type="Google" id="ProtNLM"/>
    </source>
</evidence>
<dbReference type="EMBL" id="AYZJ01000014">
    <property type="protein sequence ID" value="KRN25325.1"/>
    <property type="molecule type" value="Genomic_DNA"/>
</dbReference>
<reference evidence="2 3" key="1">
    <citation type="journal article" date="2015" name="Genome Announc.">
        <title>Expanding the biotechnology potential of lactobacilli through comparative genomics of 213 strains and associated genera.</title>
        <authorList>
            <person name="Sun Z."/>
            <person name="Harris H.M."/>
            <person name="McCann A."/>
            <person name="Guo C."/>
            <person name="Argimon S."/>
            <person name="Zhang W."/>
            <person name="Yang X."/>
            <person name="Jeffery I.B."/>
            <person name="Cooney J.C."/>
            <person name="Kagawa T.F."/>
            <person name="Liu W."/>
            <person name="Song Y."/>
            <person name="Salvetti E."/>
            <person name="Wrobel A."/>
            <person name="Rasinkangas P."/>
            <person name="Parkhill J."/>
            <person name="Rea M.C."/>
            <person name="O'Sullivan O."/>
            <person name="Ritari J."/>
            <person name="Douillard F.P."/>
            <person name="Paul Ross R."/>
            <person name="Yang R."/>
            <person name="Briner A.E."/>
            <person name="Felis G.E."/>
            <person name="de Vos W.M."/>
            <person name="Barrangou R."/>
            <person name="Klaenhammer T.R."/>
            <person name="Caufield P.W."/>
            <person name="Cui Y."/>
            <person name="Zhang H."/>
            <person name="O'Toole P.W."/>
        </authorList>
    </citation>
    <scope>NUCLEOTIDE SEQUENCE [LARGE SCALE GENOMIC DNA]</scope>
    <source>
        <strain evidence="2 3">DSM 22697</strain>
    </source>
</reference>